<gene>
    <name evidence="2" type="ORF">ABVQ20_15890</name>
</gene>
<dbReference type="Pfam" id="PF22945">
    <property type="entry name" value="LEM-3_GIY-YIG"/>
    <property type="match status" value="1"/>
</dbReference>
<comment type="caution">
    <text evidence="2">The sequence shown here is derived from an EMBL/GenBank/DDBJ whole genome shotgun (WGS) entry which is preliminary data.</text>
</comment>
<dbReference type="EMBL" id="JBEWSZ010000001">
    <property type="protein sequence ID" value="MET2828464.1"/>
    <property type="molecule type" value="Genomic_DNA"/>
</dbReference>
<keyword evidence="3" id="KW-1185">Reference proteome</keyword>
<dbReference type="PROSITE" id="PS50164">
    <property type="entry name" value="GIY_YIG"/>
    <property type="match status" value="1"/>
</dbReference>
<dbReference type="RefSeq" id="WP_354460465.1">
    <property type="nucleotide sequence ID" value="NZ_JBEWSZ010000001.1"/>
</dbReference>
<proteinExistence type="predicted"/>
<sequence>MSVGDMYGFLHSGGAMTGKFSYEVAGQLKAYVYRLIDPRCGETFYVGKGRGDRVFQHALEACVPAEDEPGIMSPKLDRIREIRSANVSVEYVIHRHGMDDDTAYQVEAALIDAYPSLHNAVRGHHASIYGMATVEGLLQRYNLPQLALGQEHKLLAITINKLRGRRDHKVIFDLIRYCWPLRQKRAETVEYVLAVDRGVAVGVFKPLRWKPARAADFPDIANIEDEMDRLAFQGERAPQDIWDFYVGEHGKRISPIDLPPARQACRYINC</sequence>
<name>A0ABV2DEP5_9HYPH</name>
<accession>A0ABV2DEP5</accession>
<dbReference type="InterPro" id="IPR000305">
    <property type="entry name" value="GIY-YIG_endonuc"/>
</dbReference>
<organism evidence="2 3">
    <name type="scientific">Mesorhizobium shangrilense</name>
    <dbReference type="NCBI Taxonomy" id="460060"/>
    <lineage>
        <taxon>Bacteria</taxon>
        <taxon>Pseudomonadati</taxon>
        <taxon>Pseudomonadota</taxon>
        <taxon>Alphaproteobacteria</taxon>
        <taxon>Hyphomicrobiales</taxon>
        <taxon>Phyllobacteriaceae</taxon>
        <taxon>Mesorhizobium</taxon>
    </lineage>
</organism>
<evidence type="ECO:0000313" key="3">
    <source>
        <dbReference type="Proteomes" id="UP001548832"/>
    </source>
</evidence>
<evidence type="ECO:0000259" key="1">
    <source>
        <dbReference type="PROSITE" id="PS50164"/>
    </source>
</evidence>
<reference evidence="2 3" key="1">
    <citation type="submission" date="2024-06" db="EMBL/GenBank/DDBJ databases">
        <authorList>
            <person name="Kim D.-U."/>
        </authorList>
    </citation>
    <scope>NUCLEOTIDE SEQUENCE [LARGE SCALE GENOMIC DNA]</scope>
    <source>
        <strain evidence="2 3">KACC15460</strain>
    </source>
</reference>
<dbReference type="Proteomes" id="UP001548832">
    <property type="component" value="Unassembled WGS sequence"/>
</dbReference>
<protein>
    <recommendedName>
        <fullName evidence="1">GIY-YIG domain-containing protein</fullName>
    </recommendedName>
</protein>
<feature type="domain" description="GIY-YIG" evidence="1">
    <location>
        <begin position="28"/>
        <end position="120"/>
    </location>
</feature>
<evidence type="ECO:0000313" key="2">
    <source>
        <dbReference type="EMBL" id="MET2828464.1"/>
    </source>
</evidence>
<dbReference type="CDD" id="cd10440">
    <property type="entry name" value="GIY-YIG_COG3680"/>
    <property type="match status" value="1"/>
</dbReference>